<dbReference type="Pfam" id="PF00069">
    <property type="entry name" value="Pkinase"/>
    <property type="match status" value="1"/>
</dbReference>
<dbReference type="GO" id="GO:0004674">
    <property type="term" value="F:protein serine/threonine kinase activity"/>
    <property type="evidence" value="ECO:0007669"/>
    <property type="project" value="UniProtKB-KW"/>
</dbReference>
<dbReference type="PANTHER" id="PTHR43671:SF13">
    <property type="entry name" value="SERINE_THREONINE-PROTEIN KINASE NEK2"/>
    <property type="match status" value="1"/>
</dbReference>
<keyword evidence="5 11" id="KW-0418">Kinase</keyword>
<evidence type="ECO:0000313" key="12">
    <source>
        <dbReference type="Proteomes" id="UP000199013"/>
    </source>
</evidence>
<evidence type="ECO:0000256" key="9">
    <source>
        <dbReference type="SAM" id="Phobius"/>
    </source>
</evidence>
<dbReference type="GO" id="GO:0005524">
    <property type="term" value="F:ATP binding"/>
    <property type="evidence" value="ECO:0007669"/>
    <property type="project" value="UniProtKB-UniRule"/>
</dbReference>
<dbReference type="PROSITE" id="PS00107">
    <property type="entry name" value="PROTEIN_KINASE_ATP"/>
    <property type="match status" value="1"/>
</dbReference>
<evidence type="ECO:0000259" key="10">
    <source>
        <dbReference type="PROSITE" id="PS50011"/>
    </source>
</evidence>
<keyword evidence="6 7" id="KW-0067">ATP-binding</keyword>
<name>A0A1C3NUS0_9ACTN</name>
<dbReference type="InterPro" id="IPR017441">
    <property type="entry name" value="Protein_kinase_ATP_BS"/>
</dbReference>
<feature type="region of interest" description="Disordered" evidence="8">
    <location>
        <begin position="432"/>
        <end position="519"/>
    </location>
</feature>
<feature type="transmembrane region" description="Helical" evidence="9">
    <location>
        <begin position="401"/>
        <end position="422"/>
    </location>
</feature>
<evidence type="ECO:0000256" key="6">
    <source>
        <dbReference type="ARBA" id="ARBA00022840"/>
    </source>
</evidence>
<dbReference type="Proteomes" id="UP000199013">
    <property type="component" value="Unassembled WGS sequence"/>
</dbReference>
<proteinExistence type="inferred from homology"/>
<evidence type="ECO:0000256" key="5">
    <source>
        <dbReference type="ARBA" id="ARBA00022777"/>
    </source>
</evidence>
<dbReference type="PROSITE" id="PS00108">
    <property type="entry name" value="PROTEIN_KINASE_ST"/>
    <property type="match status" value="1"/>
</dbReference>
<dbReference type="PROSITE" id="PS50011">
    <property type="entry name" value="PROTEIN_KINASE_DOM"/>
    <property type="match status" value="1"/>
</dbReference>
<evidence type="ECO:0000256" key="8">
    <source>
        <dbReference type="SAM" id="MobiDB-lite"/>
    </source>
</evidence>
<accession>A0A1C3NUS0</accession>
<dbReference type="InterPro" id="IPR050660">
    <property type="entry name" value="NEK_Ser/Thr_kinase"/>
</dbReference>
<feature type="domain" description="Protein kinase" evidence="10">
    <location>
        <begin position="8"/>
        <end position="275"/>
    </location>
</feature>
<evidence type="ECO:0000256" key="7">
    <source>
        <dbReference type="PROSITE-ProRule" id="PRU10141"/>
    </source>
</evidence>
<dbReference type="EMBL" id="FLUV01000418">
    <property type="protein sequence ID" value="SBW19186.1"/>
    <property type="molecule type" value="Genomic_DNA"/>
</dbReference>
<feature type="compositionally biased region" description="Low complexity" evidence="8">
    <location>
        <begin position="358"/>
        <end position="367"/>
    </location>
</feature>
<keyword evidence="12" id="KW-1185">Reference proteome</keyword>
<evidence type="ECO:0000313" key="11">
    <source>
        <dbReference type="EMBL" id="SBW19186.1"/>
    </source>
</evidence>
<keyword evidence="9" id="KW-0472">Membrane</keyword>
<gene>
    <name evidence="11" type="ORF">FDG2_1014</name>
</gene>
<protein>
    <recommendedName>
        <fullName evidence="2">non-specific serine/threonine protein kinase</fullName>
        <ecNumber evidence="2">2.7.11.1</ecNumber>
    </recommendedName>
</protein>
<dbReference type="Gene3D" id="1.10.510.10">
    <property type="entry name" value="Transferase(Phosphotransferase) domain 1"/>
    <property type="match status" value="1"/>
</dbReference>
<keyword evidence="3 11" id="KW-0808">Transferase</keyword>
<reference evidence="12" key="1">
    <citation type="submission" date="2016-02" db="EMBL/GenBank/DDBJ databases">
        <authorList>
            <person name="Wibberg D."/>
        </authorList>
    </citation>
    <scope>NUCLEOTIDE SEQUENCE [LARGE SCALE GENOMIC DNA]</scope>
</reference>
<dbReference type="SMART" id="SM00220">
    <property type="entry name" value="S_TKc"/>
    <property type="match status" value="1"/>
</dbReference>
<feature type="region of interest" description="Disordered" evidence="8">
    <location>
        <begin position="323"/>
        <end position="345"/>
    </location>
</feature>
<dbReference type="InterPro" id="IPR011009">
    <property type="entry name" value="Kinase-like_dom_sf"/>
</dbReference>
<evidence type="ECO:0000256" key="4">
    <source>
        <dbReference type="ARBA" id="ARBA00022741"/>
    </source>
</evidence>
<sequence length="630" mass="64620">MQKLGSGYVLHEPIGRGAFGQVWRGSTVDGDRPVAVKVLRGELADDPEVVARFVQERSVLLGFSDPHLVTVRDLVVEGDTLAIVMDLVNGVDLRVYLRERGKLELTAAVALTCQVLRALKTVHAAGIVHRDLKPANVLVDVTDPDDPQARLTDFGVARLAHGPSLTRLTGMIGTPMYMAPELAHREHAQPPADIYSAGIMLYELLAGNPPFSAPHPVALLRAHMEDAPKPIPGLPPALWDMIVRMLAKAQADRPTADAAERALAELATSGFQPVVVPTVPGPDGVGLDGPELAGAGTDRDATAVLPGDATIVAPRRASVVATPGAVPPVDRSWSTPAHAAPDVSQAPTALAHVKSLTGTTSAQAGASSPPPPPFEMQPIAQRPDDAYGGPARPDGHRRVPIAVIVAVAAVTLLAVGAGILLLTGNDDNEATVSARPASTSNSAATTQAPSPTAIPTTQSPTPAPASTPPSDKIPAAQATAAGTGSGSTGGSGDATGTEGRAPAGRRSTAAAPAAAPAPKSYDMPSGFLGSWSGTVSQPDSTSYTVKLTLTNGDIGQNVGRASYPELGCIADLYLTDVAGSTIRVQGRLVVNSYNNCVAATLDLGLRSSSSMNYLAQSPGFSGGASAVLYR</sequence>
<dbReference type="InterPro" id="IPR000719">
    <property type="entry name" value="Prot_kinase_dom"/>
</dbReference>
<dbReference type="InterPro" id="IPR008271">
    <property type="entry name" value="Ser/Thr_kinase_AS"/>
</dbReference>
<evidence type="ECO:0000256" key="1">
    <source>
        <dbReference type="ARBA" id="ARBA00010886"/>
    </source>
</evidence>
<comment type="similarity">
    <text evidence="1">Belongs to the protein kinase superfamily. NEK Ser/Thr protein kinase family. NIMA subfamily.</text>
</comment>
<keyword evidence="11" id="KW-0723">Serine/threonine-protein kinase</keyword>
<dbReference type="PANTHER" id="PTHR43671">
    <property type="entry name" value="SERINE/THREONINE-PROTEIN KINASE NEK"/>
    <property type="match status" value="1"/>
</dbReference>
<feature type="compositionally biased region" description="Low complexity" evidence="8">
    <location>
        <begin position="494"/>
        <end position="518"/>
    </location>
</feature>
<feature type="compositionally biased region" description="Gly residues" evidence="8">
    <location>
        <begin position="483"/>
        <end position="493"/>
    </location>
</feature>
<dbReference type="AlphaFoldDB" id="A0A1C3NUS0"/>
<feature type="region of interest" description="Disordered" evidence="8">
    <location>
        <begin position="358"/>
        <end position="393"/>
    </location>
</feature>
<keyword evidence="4 7" id="KW-0547">Nucleotide-binding</keyword>
<organism evidence="11 12">
    <name type="scientific">Candidatus Protofrankia californiensis</name>
    <dbReference type="NCBI Taxonomy" id="1839754"/>
    <lineage>
        <taxon>Bacteria</taxon>
        <taxon>Bacillati</taxon>
        <taxon>Actinomycetota</taxon>
        <taxon>Actinomycetes</taxon>
        <taxon>Frankiales</taxon>
        <taxon>Frankiaceae</taxon>
        <taxon>Protofrankia</taxon>
    </lineage>
</organism>
<dbReference type="SUPFAM" id="SSF56112">
    <property type="entry name" value="Protein kinase-like (PK-like)"/>
    <property type="match status" value="1"/>
</dbReference>
<keyword evidence="9" id="KW-1133">Transmembrane helix</keyword>
<feature type="binding site" evidence="7">
    <location>
        <position position="37"/>
    </location>
    <ligand>
        <name>ATP</name>
        <dbReference type="ChEBI" id="CHEBI:30616"/>
    </ligand>
</feature>
<dbReference type="CDD" id="cd14014">
    <property type="entry name" value="STKc_PknB_like"/>
    <property type="match status" value="1"/>
</dbReference>
<evidence type="ECO:0000256" key="2">
    <source>
        <dbReference type="ARBA" id="ARBA00012513"/>
    </source>
</evidence>
<evidence type="ECO:0000256" key="3">
    <source>
        <dbReference type="ARBA" id="ARBA00022679"/>
    </source>
</evidence>
<feature type="compositionally biased region" description="Low complexity" evidence="8">
    <location>
        <begin position="433"/>
        <end position="460"/>
    </location>
</feature>
<dbReference type="EC" id="2.7.11.1" evidence="2"/>
<keyword evidence="9" id="KW-0812">Transmembrane</keyword>